<accession>A0A1B9H3S9</accession>
<evidence type="ECO:0000256" key="4">
    <source>
        <dbReference type="SAM" id="MobiDB-lite"/>
    </source>
</evidence>
<reference evidence="5 6" key="1">
    <citation type="submission" date="2013-07" db="EMBL/GenBank/DDBJ databases">
        <title>The Genome Sequence of Cryptococcus heveanensis BCC8398.</title>
        <authorList>
            <consortium name="The Broad Institute Genome Sequencing Platform"/>
            <person name="Cuomo C."/>
            <person name="Litvintseva A."/>
            <person name="Chen Y."/>
            <person name="Heitman J."/>
            <person name="Sun S."/>
            <person name="Springer D."/>
            <person name="Dromer F."/>
            <person name="Young S.K."/>
            <person name="Zeng Q."/>
            <person name="Gargeya S."/>
            <person name="Fitzgerald M."/>
            <person name="Abouelleil A."/>
            <person name="Alvarado L."/>
            <person name="Berlin A.M."/>
            <person name="Chapman S.B."/>
            <person name="Dewar J."/>
            <person name="Goldberg J."/>
            <person name="Griggs A."/>
            <person name="Gujja S."/>
            <person name="Hansen M."/>
            <person name="Howarth C."/>
            <person name="Imamovic A."/>
            <person name="Larimer J."/>
            <person name="McCowan C."/>
            <person name="Murphy C."/>
            <person name="Pearson M."/>
            <person name="Priest M."/>
            <person name="Roberts A."/>
            <person name="Saif S."/>
            <person name="Shea T."/>
            <person name="Sykes S."/>
            <person name="Wortman J."/>
            <person name="Nusbaum C."/>
            <person name="Birren B."/>
        </authorList>
    </citation>
    <scope>NUCLEOTIDE SEQUENCE [LARGE SCALE GENOMIC DNA]</scope>
    <source>
        <strain evidence="5 6">BCC8398</strain>
    </source>
</reference>
<dbReference type="Pfam" id="PF03987">
    <property type="entry name" value="Autophagy_act_C"/>
    <property type="match status" value="1"/>
</dbReference>
<evidence type="ECO:0000256" key="3">
    <source>
        <dbReference type="ARBA" id="ARBA00023006"/>
    </source>
</evidence>
<dbReference type="InterPro" id="IPR007135">
    <property type="entry name" value="Atg3/Atg10"/>
</dbReference>
<dbReference type="GO" id="GO:0019787">
    <property type="term" value="F:ubiquitin-like protein transferase activity"/>
    <property type="evidence" value="ECO:0007669"/>
    <property type="project" value="InterPro"/>
</dbReference>
<dbReference type="EMBL" id="KI669492">
    <property type="protein sequence ID" value="OCF37917.1"/>
    <property type="molecule type" value="Genomic_DNA"/>
</dbReference>
<name>A0A1B9H3S9_9TREE</name>
<feature type="region of interest" description="Disordered" evidence="4">
    <location>
        <begin position="324"/>
        <end position="347"/>
    </location>
</feature>
<sequence>MDLYAGPSSNRVGTAPRTQTPARTSHVQIDLGYPFGSHEEYEAACKSFIERYEDEDQGRAGGSGSGSGSGIESGSGVRLEGRTNGGWEWREHKNAPHRGYMYRRVIRWLAIGDDGSSEKDQESNTSAFAGGTATAQIGSGSRSGSHGVTTNAAEIVEVAHIEEEEEMMEEEEDEATALLIPPNPGSSTSSDSARIGAATASGSVPPKHNRRPKRVDVEQYVAHSKTYGTAMFCFRAWDETGSPLPISQLLQLSFLRHSPTSPPSSSTDTVLLSPDSPFPLIQSTEHPSTGDLVFSIHPCRISGAVAEILEVELDGMWDRFRAHDHDGGQGRLKPKSEEEEEEREGDKANWERVVWLQVFMMLTNKVVDLTYP</sequence>
<dbReference type="OrthoDB" id="5353557at2759"/>
<proteinExistence type="predicted"/>
<organism evidence="5 6">
    <name type="scientific">Kwoniella heveanensis BCC8398</name>
    <dbReference type="NCBI Taxonomy" id="1296120"/>
    <lineage>
        <taxon>Eukaryota</taxon>
        <taxon>Fungi</taxon>
        <taxon>Dikarya</taxon>
        <taxon>Basidiomycota</taxon>
        <taxon>Agaricomycotina</taxon>
        <taxon>Tremellomycetes</taxon>
        <taxon>Tremellales</taxon>
        <taxon>Cryptococcaceae</taxon>
        <taxon>Kwoniella</taxon>
    </lineage>
</organism>
<dbReference type="GO" id="GO:0015031">
    <property type="term" value="P:protein transport"/>
    <property type="evidence" value="ECO:0007669"/>
    <property type="project" value="UniProtKB-KW"/>
</dbReference>
<keyword evidence="2" id="KW-0653">Protein transport</keyword>
<feature type="region of interest" description="Disordered" evidence="4">
    <location>
        <begin position="169"/>
        <end position="215"/>
    </location>
</feature>
<evidence type="ECO:0000256" key="1">
    <source>
        <dbReference type="ARBA" id="ARBA00022786"/>
    </source>
</evidence>
<evidence type="ECO:0000313" key="5">
    <source>
        <dbReference type="EMBL" id="OCF37917.1"/>
    </source>
</evidence>
<reference evidence="6" key="2">
    <citation type="submission" date="2013-12" db="EMBL/GenBank/DDBJ databases">
        <title>Evolution of pathogenesis and genome organization in the Tremellales.</title>
        <authorList>
            <person name="Cuomo C."/>
            <person name="Litvintseva A."/>
            <person name="Heitman J."/>
            <person name="Chen Y."/>
            <person name="Sun S."/>
            <person name="Springer D."/>
            <person name="Dromer F."/>
            <person name="Young S."/>
            <person name="Zeng Q."/>
            <person name="Chapman S."/>
            <person name="Gujja S."/>
            <person name="Saif S."/>
            <person name="Birren B."/>
        </authorList>
    </citation>
    <scope>NUCLEOTIDE SEQUENCE [LARGE SCALE GENOMIC DNA]</scope>
    <source>
        <strain evidence="6">BCC8398</strain>
    </source>
</reference>
<feature type="compositionally biased region" description="Gly residues" evidence="4">
    <location>
        <begin position="59"/>
        <end position="73"/>
    </location>
</feature>
<keyword evidence="1" id="KW-0833">Ubl conjugation pathway</keyword>
<feature type="region of interest" description="Disordered" evidence="4">
    <location>
        <begin position="1"/>
        <end position="26"/>
    </location>
</feature>
<feature type="compositionally biased region" description="Polar residues" evidence="4">
    <location>
        <begin position="7"/>
        <end position="26"/>
    </location>
</feature>
<protein>
    <submittedName>
        <fullName evidence="5">Uncharacterized protein</fullName>
    </submittedName>
</protein>
<keyword evidence="6" id="KW-1185">Reference proteome</keyword>
<dbReference type="AlphaFoldDB" id="A0A1B9H3S9"/>
<keyword evidence="3" id="KW-0072">Autophagy</keyword>
<keyword evidence="2" id="KW-0813">Transport</keyword>
<dbReference type="Proteomes" id="UP000092666">
    <property type="component" value="Unassembled WGS sequence"/>
</dbReference>
<evidence type="ECO:0000313" key="6">
    <source>
        <dbReference type="Proteomes" id="UP000092666"/>
    </source>
</evidence>
<feature type="region of interest" description="Disordered" evidence="4">
    <location>
        <begin position="55"/>
        <end position="91"/>
    </location>
</feature>
<dbReference type="GO" id="GO:0006914">
    <property type="term" value="P:autophagy"/>
    <property type="evidence" value="ECO:0007669"/>
    <property type="project" value="UniProtKB-KW"/>
</dbReference>
<evidence type="ECO:0000256" key="2">
    <source>
        <dbReference type="ARBA" id="ARBA00022927"/>
    </source>
</evidence>
<gene>
    <name evidence="5" type="ORF">I316_00141</name>
</gene>